<dbReference type="NCBIfam" id="TIGR02436">
    <property type="entry name" value="four helix bundle protein"/>
    <property type="match status" value="1"/>
</dbReference>
<dbReference type="Pfam" id="PF05635">
    <property type="entry name" value="23S_rRNA_IVP"/>
    <property type="match status" value="1"/>
</dbReference>
<dbReference type="EMBL" id="LBZB01000010">
    <property type="protein sequence ID" value="KKR63179.1"/>
    <property type="molecule type" value="Genomic_DNA"/>
</dbReference>
<evidence type="ECO:0000313" key="1">
    <source>
        <dbReference type="EMBL" id="KKR63179.1"/>
    </source>
</evidence>
<evidence type="ECO:0008006" key="3">
    <source>
        <dbReference type="Google" id="ProtNLM"/>
    </source>
</evidence>
<protein>
    <recommendedName>
        <fullName evidence="3">Four helix bundle protein</fullName>
    </recommendedName>
</protein>
<dbReference type="Proteomes" id="UP000034613">
    <property type="component" value="Unassembled WGS sequence"/>
</dbReference>
<evidence type="ECO:0000313" key="2">
    <source>
        <dbReference type="Proteomes" id="UP000034613"/>
    </source>
</evidence>
<dbReference type="InterPro" id="IPR012657">
    <property type="entry name" value="23S_rRNA-intervening_sequence"/>
</dbReference>
<comment type="caution">
    <text evidence="1">The sequence shown here is derived from an EMBL/GenBank/DDBJ whole genome shotgun (WGS) entry which is preliminary data.</text>
</comment>
<name>A0A0G0SEB0_9BACT</name>
<proteinExistence type="predicted"/>
<sequence>MTVYRLLVTVKDMIKLKNIQSYKTASELTKIVWNRVNKWSFLAQKTIGSQWIRSVDSIAANIAEGEGRYFKKDKIKFFYQARGSAYESAHWADRAKERDLISDGEYKTIMFMLKRLPKEINSLISGASKNLKR</sequence>
<organism evidence="1 2">
    <name type="scientific">Candidatus Woesebacteria bacterium GW2011_GWA1_40_45</name>
    <dbReference type="NCBI Taxonomy" id="1618554"/>
    <lineage>
        <taxon>Bacteria</taxon>
        <taxon>Candidatus Woeseibacteriota</taxon>
    </lineage>
</organism>
<dbReference type="InterPro" id="IPR036583">
    <property type="entry name" value="23S_rRNA_IVS_sf"/>
</dbReference>
<dbReference type="PANTHER" id="PTHR38471:SF2">
    <property type="entry name" value="FOUR HELIX BUNDLE PROTEIN"/>
    <property type="match status" value="1"/>
</dbReference>
<dbReference type="PANTHER" id="PTHR38471">
    <property type="entry name" value="FOUR HELIX BUNDLE PROTEIN"/>
    <property type="match status" value="1"/>
</dbReference>
<reference evidence="1 2" key="1">
    <citation type="journal article" date="2015" name="Nature">
        <title>rRNA introns, odd ribosomes, and small enigmatic genomes across a large radiation of phyla.</title>
        <authorList>
            <person name="Brown C.T."/>
            <person name="Hug L.A."/>
            <person name="Thomas B.C."/>
            <person name="Sharon I."/>
            <person name="Castelle C.J."/>
            <person name="Singh A."/>
            <person name="Wilkins M.J."/>
            <person name="Williams K.H."/>
            <person name="Banfield J.F."/>
        </authorList>
    </citation>
    <scope>NUCLEOTIDE SEQUENCE [LARGE SCALE GENOMIC DNA]</scope>
</reference>
<dbReference type="SUPFAM" id="SSF158446">
    <property type="entry name" value="IVS-encoded protein-like"/>
    <property type="match status" value="1"/>
</dbReference>
<dbReference type="Gene3D" id="1.20.1440.60">
    <property type="entry name" value="23S rRNA-intervening sequence"/>
    <property type="match status" value="1"/>
</dbReference>
<dbReference type="AlphaFoldDB" id="A0A0G0SEB0"/>
<gene>
    <name evidence="1" type="ORF">UU03_C0010G0008</name>
</gene>
<accession>A0A0G0SEB0</accession>